<evidence type="ECO:0008006" key="5">
    <source>
        <dbReference type="Google" id="ProtNLM"/>
    </source>
</evidence>
<protein>
    <recommendedName>
        <fullName evidence="5">Histidine kinase</fullName>
    </recommendedName>
</protein>
<evidence type="ECO:0000313" key="4">
    <source>
        <dbReference type="Proteomes" id="UP000294562"/>
    </source>
</evidence>
<comment type="caution">
    <text evidence="3">The sequence shown here is derived from an EMBL/GenBank/DDBJ whole genome shotgun (WGS) entry which is preliminary data.</text>
</comment>
<dbReference type="EMBL" id="SMZO01000049">
    <property type="protein sequence ID" value="TDL85164.1"/>
    <property type="molecule type" value="Genomic_DNA"/>
</dbReference>
<dbReference type="Pfam" id="PF08495">
    <property type="entry name" value="FIST"/>
    <property type="match status" value="1"/>
</dbReference>
<gene>
    <name evidence="3" type="ORF">E2L05_16285</name>
</gene>
<dbReference type="AlphaFoldDB" id="A0A4R6AP63"/>
<dbReference type="RefSeq" id="WP_133343931.1">
    <property type="nucleotide sequence ID" value="NZ_SMZO01000049.1"/>
</dbReference>
<dbReference type="SMART" id="SM00897">
    <property type="entry name" value="FIST"/>
    <property type="match status" value="1"/>
</dbReference>
<sequence length="384" mass="39948">MLKIATGHSEDPETHSATPEALDMAVAGLDGAVPKAALVFAGIDTDLREMVSIIRDRYPDIELSGCTTDGELSEVGGFLEDSVVITLFASDVVDFTVGVGVGAAENPSQATAQAVAMARGKTDKDPALCIATPEGIGTNIQFILDGLRAALGAEFPIVGGAAADQLRFTQTSQFCNDEIVSNAVVVMLLSGPLIHSCGVATGYTGLGNRHLVTKAEGAVIHEIGGKPAVDLYSDYVQSHSIFFPLAVYVPERGGMVLSTPQRFDKDTGSIHLVNPIPADSEVQIATASRDEIIDAARLAGEQAVKAFPSGVPEAALIFSCAGRRAALGTRTNEEYTSLTQSIGKRIPTAGFYTYGEICPPEPDSTSLTHTNALVAVLLGTAAGT</sequence>
<evidence type="ECO:0000259" key="1">
    <source>
        <dbReference type="SMART" id="SM00897"/>
    </source>
</evidence>
<proteinExistence type="predicted"/>
<evidence type="ECO:0000259" key="2">
    <source>
        <dbReference type="SMART" id="SM01204"/>
    </source>
</evidence>
<keyword evidence="4" id="KW-1185">Reference proteome</keyword>
<feature type="domain" description="FIST C-domain" evidence="2">
    <location>
        <begin position="228"/>
        <end position="360"/>
    </location>
</feature>
<dbReference type="OrthoDB" id="179842at2"/>
<dbReference type="InterPro" id="IPR019494">
    <property type="entry name" value="FIST_C"/>
</dbReference>
<accession>A0A4R6AP63</accession>
<organism evidence="3 4">
    <name type="scientific">Meridianimarinicoccus aquatilis</name>
    <dbReference type="NCBI Taxonomy" id="2552766"/>
    <lineage>
        <taxon>Bacteria</taxon>
        <taxon>Pseudomonadati</taxon>
        <taxon>Pseudomonadota</taxon>
        <taxon>Alphaproteobacteria</taxon>
        <taxon>Rhodobacterales</taxon>
        <taxon>Paracoccaceae</taxon>
        <taxon>Meridianimarinicoccus</taxon>
    </lineage>
</organism>
<dbReference type="InterPro" id="IPR013702">
    <property type="entry name" value="FIST_domain_N"/>
</dbReference>
<dbReference type="SMART" id="SM01204">
    <property type="entry name" value="FIST_C"/>
    <property type="match status" value="1"/>
</dbReference>
<dbReference type="Proteomes" id="UP000294562">
    <property type="component" value="Unassembled WGS sequence"/>
</dbReference>
<feature type="domain" description="FIST" evidence="1">
    <location>
        <begin position="33"/>
        <end position="227"/>
    </location>
</feature>
<reference evidence="3 4" key="1">
    <citation type="submission" date="2019-03" db="EMBL/GenBank/DDBJ databases">
        <title>Rhodobacteraceae bacterium SM1902, a new member of the family Rhodobacteraceae isolated from Yantai.</title>
        <authorList>
            <person name="Sun Y."/>
        </authorList>
    </citation>
    <scope>NUCLEOTIDE SEQUENCE [LARGE SCALE GENOMIC DNA]</scope>
    <source>
        <strain evidence="3 4">SM1902</strain>
    </source>
</reference>
<name>A0A4R6AP63_9RHOB</name>
<dbReference type="PANTHER" id="PTHR40252:SF2">
    <property type="entry name" value="BLR0328 PROTEIN"/>
    <property type="match status" value="1"/>
</dbReference>
<dbReference type="PANTHER" id="PTHR40252">
    <property type="entry name" value="BLR0328 PROTEIN"/>
    <property type="match status" value="1"/>
</dbReference>
<dbReference type="Pfam" id="PF10442">
    <property type="entry name" value="FIST_C"/>
    <property type="match status" value="1"/>
</dbReference>
<evidence type="ECO:0000313" key="3">
    <source>
        <dbReference type="EMBL" id="TDL85164.1"/>
    </source>
</evidence>